<evidence type="ECO:0000313" key="1">
    <source>
        <dbReference type="EMBL" id="MFD1938407.1"/>
    </source>
</evidence>
<organism evidence="1 2">
    <name type="scientific">Nonomuraea mangrovi</name>
    <dbReference type="NCBI Taxonomy" id="2316207"/>
    <lineage>
        <taxon>Bacteria</taxon>
        <taxon>Bacillati</taxon>
        <taxon>Actinomycetota</taxon>
        <taxon>Actinomycetes</taxon>
        <taxon>Streptosporangiales</taxon>
        <taxon>Streptosporangiaceae</taxon>
        <taxon>Nonomuraea</taxon>
    </lineage>
</organism>
<dbReference type="InterPro" id="IPR028965">
    <property type="entry name" value="Imm7"/>
</dbReference>
<keyword evidence="2" id="KW-1185">Reference proteome</keyword>
<dbReference type="Proteomes" id="UP001597368">
    <property type="component" value="Unassembled WGS sequence"/>
</dbReference>
<dbReference type="EMBL" id="JBHUFV010000068">
    <property type="protein sequence ID" value="MFD1938407.1"/>
    <property type="molecule type" value="Genomic_DNA"/>
</dbReference>
<sequence length="135" mass="14736">MFEYHGWVTIRETAGAEDGQDGLLERRLAEIRACLAELGDYGLVDLRFMNGTPFLHVAGQPNHDGGWGAAVIGLFERVGRIAPGSYGLLHVWDDEGAHPNGFRVFRLVRGEVSEHADALLSPVVPTVEDPWSEGA</sequence>
<evidence type="ECO:0000313" key="2">
    <source>
        <dbReference type="Proteomes" id="UP001597368"/>
    </source>
</evidence>
<proteinExistence type="predicted"/>
<dbReference type="Pfam" id="PF15585">
    <property type="entry name" value="Imm7"/>
    <property type="match status" value="1"/>
</dbReference>
<reference evidence="2" key="1">
    <citation type="journal article" date="2019" name="Int. J. Syst. Evol. Microbiol.">
        <title>The Global Catalogue of Microorganisms (GCM) 10K type strain sequencing project: providing services to taxonomists for standard genome sequencing and annotation.</title>
        <authorList>
            <consortium name="The Broad Institute Genomics Platform"/>
            <consortium name="The Broad Institute Genome Sequencing Center for Infectious Disease"/>
            <person name="Wu L."/>
            <person name="Ma J."/>
        </authorList>
    </citation>
    <scope>NUCLEOTIDE SEQUENCE [LARGE SCALE GENOMIC DNA]</scope>
    <source>
        <strain evidence="2">ICMP 6774ER</strain>
    </source>
</reference>
<comment type="caution">
    <text evidence="1">The sequence shown here is derived from an EMBL/GenBank/DDBJ whole genome shotgun (WGS) entry which is preliminary data.</text>
</comment>
<name>A0ABW4TAH7_9ACTN</name>
<gene>
    <name evidence="1" type="ORF">ACFSKW_43735</name>
</gene>
<dbReference type="RefSeq" id="WP_379580395.1">
    <property type="nucleotide sequence ID" value="NZ_JBHUFV010000068.1"/>
</dbReference>
<protein>
    <submittedName>
        <fullName evidence="1">Imm7 family immunity protein</fullName>
    </submittedName>
</protein>
<accession>A0ABW4TAH7</accession>